<feature type="coiled-coil region" evidence="1">
    <location>
        <begin position="729"/>
        <end position="763"/>
    </location>
</feature>
<keyword evidence="4" id="KW-1185">Reference proteome</keyword>
<proteinExistence type="predicted"/>
<sequence>MSSPAPQSVTLLWKGQSVAVSSVEHTLPVQPDASVRAKVVAAGVANPLASLPVGALEAVARATTNPEGVAVTLQPTAQEPAGLLLEENVEGATLRTITTRVWLSELLPGIQPRTGMEVMDVPDPQVVGTTEGGEPCAVVRYRYKDLRHLKDHVRQTVHSTLVLNSYAVSILSRKVTRPLITHAVEFTFEDGTEAFHALVVRDGITRLASAWAVLAGPDAEAADTADLVVSSLFGQVSGAPTGDGRTLSERLAAVRKNWRTTLAAEFQQAMKGPEAADRGVYIAQTYVVPAQVAVGAERHPGQLLAPEDVFDDAVRSILASVHVEFKAWDTAAQNVEVATRALKRVIQVGDAPVDKEGLQFVYGLAVGRTAPSDMPREYGDNRLPGTALWRGVQLVHALTRPELYDRLKDQAKTIKGGSRMSAKGFAELLGPIIDLPWRSAKKAVSKQARNAWSNGGVLTRDVLGEWEPVLTDDFTTLVAPALAGDVGARCTLAVAGGIALIADKLLTRNVGSALMAPKEKGGVPFRSDVHLVIEDLAGEGNELGLWTLALAASRFRDDALPDNTQSVRQFVRRDRKEGDEQAYVHIGVDLQQEDRIARDENGVPVPLFEWDVVWAADQKRARRAYDEYLARQSPATPLFAGVGITEGTGAEDTGATGESPAGESTRSEPKPEDPSVSGPAAAVSTGRRAAEYRRTLRAGLSSARIGLDGLSEIDRTAGSWPPVVEPAEFGDLRQSLLDLQTDLENLRRNIEGEDQALDEDEGEGQG</sequence>
<protein>
    <submittedName>
        <fullName evidence="3">Uncharacterized protein</fullName>
    </submittedName>
</protein>
<reference evidence="3" key="2">
    <citation type="submission" date="2020-09" db="EMBL/GenBank/DDBJ databases">
        <authorList>
            <person name="Sun Q."/>
            <person name="Ohkuma M."/>
        </authorList>
    </citation>
    <scope>NUCLEOTIDE SEQUENCE</scope>
    <source>
        <strain evidence="3">JCM 4391</strain>
    </source>
</reference>
<evidence type="ECO:0000313" key="3">
    <source>
        <dbReference type="EMBL" id="GGU28521.1"/>
    </source>
</evidence>
<accession>A0A918HW04</accession>
<evidence type="ECO:0000256" key="1">
    <source>
        <dbReference type="SAM" id="Coils"/>
    </source>
</evidence>
<name>A0A918HW04_9ACTN</name>
<feature type="region of interest" description="Disordered" evidence="2">
    <location>
        <begin position="639"/>
        <end position="688"/>
    </location>
</feature>
<feature type="compositionally biased region" description="Low complexity" evidence="2">
    <location>
        <begin position="645"/>
        <end position="658"/>
    </location>
</feature>
<reference evidence="3" key="1">
    <citation type="journal article" date="2014" name="Int. J. Syst. Evol. Microbiol.">
        <title>Complete genome sequence of Corynebacterium casei LMG S-19264T (=DSM 44701T), isolated from a smear-ripened cheese.</title>
        <authorList>
            <consortium name="US DOE Joint Genome Institute (JGI-PGF)"/>
            <person name="Walter F."/>
            <person name="Albersmeier A."/>
            <person name="Kalinowski J."/>
            <person name="Ruckert C."/>
        </authorList>
    </citation>
    <scope>NUCLEOTIDE SEQUENCE</scope>
    <source>
        <strain evidence="3">JCM 4391</strain>
    </source>
</reference>
<gene>
    <name evidence="3" type="ORF">GCM10010274_14080</name>
</gene>
<comment type="caution">
    <text evidence="3">The sequence shown here is derived from an EMBL/GenBank/DDBJ whole genome shotgun (WGS) entry which is preliminary data.</text>
</comment>
<dbReference type="EMBL" id="BMTP01000003">
    <property type="protein sequence ID" value="GGU28521.1"/>
    <property type="molecule type" value="Genomic_DNA"/>
</dbReference>
<organism evidence="3 4">
    <name type="scientific">Streptomyces lavendofoliae</name>
    <dbReference type="NCBI Taxonomy" id="67314"/>
    <lineage>
        <taxon>Bacteria</taxon>
        <taxon>Bacillati</taxon>
        <taxon>Actinomycetota</taxon>
        <taxon>Actinomycetes</taxon>
        <taxon>Kitasatosporales</taxon>
        <taxon>Streptomycetaceae</taxon>
        <taxon>Streptomyces</taxon>
    </lineage>
</organism>
<dbReference type="AlphaFoldDB" id="A0A918HW04"/>
<dbReference type="Proteomes" id="UP000636661">
    <property type="component" value="Unassembled WGS sequence"/>
</dbReference>
<evidence type="ECO:0000313" key="4">
    <source>
        <dbReference type="Proteomes" id="UP000636661"/>
    </source>
</evidence>
<dbReference type="RefSeq" id="WP_229890646.1">
    <property type="nucleotide sequence ID" value="NZ_BMTP01000003.1"/>
</dbReference>
<evidence type="ECO:0000256" key="2">
    <source>
        <dbReference type="SAM" id="MobiDB-lite"/>
    </source>
</evidence>
<keyword evidence="1" id="KW-0175">Coiled coil</keyword>